<name>A0A0H3M124_EHRRW</name>
<organism evidence="1 2">
    <name type="scientific">Ehrlichia ruminantium (strain Welgevonden)</name>
    <dbReference type="NCBI Taxonomy" id="254945"/>
    <lineage>
        <taxon>Bacteria</taxon>
        <taxon>Pseudomonadati</taxon>
        <taxon>Pseudomonadota</taxon>
        <taxon>Alphaproteobacteria</taxon>
        <taxon>Rickettsiales</taxon>
        <taxon>Anaplasmataceae</taxon>
        <taxon>Ehrlichia</taxon>
    </lineage>
</organism>
<dbReference type="KEGG" id="eru:Erum3640"/>
<dbReference type="eggNOG" id="COG5389">
    <property type="taxonomic scope" value="Bacteria"/>
</dbReference>
<dbReference type="Proteomes" id="UP000001021">
    <property type="component" value="Chromosome"/>
</dbReference>
<dbReference type="Pfam" id="PF05258">
    <property type="entry name" value="DciA"/>
    <property type="match status" value="1"/>
</dbReference>
<evidence type="ECO:0008006" key="3">
    <source>
        <dbReference type="Google" id="ProtNLM"/>
    </source>
</evidence>
<gene>
    <name evidence="1" type="ordered locus">ERWE_CDS_03750</name>
</gene>
<evidence type="ECO:0000313" key="1">
    <source>
        <dbReference type="EMBL" id="CAI26869.1"/>
    </source>
</evidence>
<proteinExistence type="predicted"/>
<reference evidence="1 2" key="1">
    <citation type="journal article" date="2006" name="J. Bacteriol.">
        <title>Comparative genomic analysis of three strains of Ehrlichia ruminantium reveals an active process of genome size plasticity.</title>
        <authorList>
            <person name="Frutos R."/>
            <person name="Viari A."/>
            <person name="Ferraz C."/>
            <person name="Morgat A."/>
            <person name="Eychenie S."/>
            <person name="Kandassami Y."/>
            <person name="Chantal I."/>
            <person name="Bensaid A."/>
            <person name="Coissac E."/>
            <person name="Vachiery N."/>
            <person name="Demaille J."/>
            <person name="Martinez D."/>
        </authorList>
    </citation>
    <scope>NUCLEOTIDE SEQUENCE [LARGE SCALE GENOMIC DNA]</scope>
    <source>
        <strain evidence="1 2">Welgevonden</strain>
    </source>
</reference>
<accession>A0A0H3M124</accession>
<dbReference type="KEGG" id="erw:ERWE_CDS_03750"/>
<dbReference type="EMBL" id="CR925678">
    <property type="protein sequence ID" value="CAI26869.1"/>
    <property type="molecule type" value="Genomic_DNA"/>
</dbReference>
<evidence type="ECO:0000313" key="2">
    <source>
        <dbReference type="Proteomes" id="UP000001021"/>
    </source>
</evidence>
<sequence>MNMLFKAGPKSIGSAVESLILKKCENGHISRIEIRLFLNWVNIVGREISQVAVPRKLLFLDNDMNTALLYITVKGGGAAIDIQYSIPVIIEKISMFFGFKVIHGIKIKQML</sequence>
<dbReference type="InterPro" id="IPR007922">
    <property type="entry name" value="DciA-like"/>
</dbReference>
<dbReference type="RefSeq" id="WP_011155045.1">
    <property type="nucleotide sequence ID" value="NC_005295.2"/>
</dbReference>
<protein>
    <recommendedName>
        <fullName evidence="3">DUF721 domain-containing protein</fullName>
    </recommendedName>
</protein>
<keyword evidence="2" id="KW-1185">Reference proteome</keyword>
<dbReference type="GeneID" id="33057951"/>
<dbReference type="AlphaFoldDB" id="A0A0H3M124"/>
<dbReference type="HOGENOM" id="CLU_2132517_0_0_5"/>